<keyword evidence="4" id="KW-1185">Reference proteome</keyword>
<keyword evidence="2" id="KW-1133">Transmembrane helix</keyword>
<feature type="region of interest" description="Disordered" evidence="1">
    <location>
        <begin position="1"/>
        <end position="25"/>
    </location>
</feature>
<evidence type="ECO:0000313" key="3">
    <source>
        <dbReference type="EMBL" id="MCU4753044.1"/>
    </source>
</evidence>
<feature type="compositionally biased region" description="Basic and acidic residues" evidence="1">
    <location>
        <begin position="1"/>
        <end position="15"/>
    </location>
</feature>
<feature type="transmembrane region" description="Helical" evidence="2">
    <location>
        <begin position="92"/>
        <end position="114"/>
    </location>
</feature>
<keyword evidence="2" id="KW-0472">Membrane</keyword>
<feature type="transmembrane region" description="Helical" evidence="2">
    <location>
        <begin position="66"/>
        <end position="85"/>
    </location>
</feature>
<evidence type="ECO:0000256" key="1">
    <source>
        <dbReference type="SAM" id="MobiDB-lite"/>
    </source>
</evidence>
<evidence type="ECO:0000313" key="4">
    <source>
        <dbReference type="Proteomes" id="UP001321047"/>
    </source>
</evidence>
<dbReference type="EMBL" id="JAOPJZ010000012">
    <property type="protein sequence ID" value="MCU4753044.1"/>
    <property type="molecule type" value="Genomic_DNA"/>
</dbReference>
<dbReference type="RefSeq" id="WP_342809368.1">
    <property type="nucleotide sequence ID" value="NZ_JAOPJZ010000012.1"/>
</dbReference>
<evidence type="ECO:0000256" key="2">
    <source>
        <dbReference type="SAM" id="Phobius"/>
    </source>
</evidence>
<dbReference type="AlphaFoldDB" id="A0AAP2Z978"/>
<feature type="transmembrane region" description="Helical" evidence="2">
    <location>
        <begin position="35"/>
        <end position="54"/>
    </location>
</feature>
<feature type="transmembrane region" description="Helical" evidence="2">
    <location>
        <begin position="134"/>
        <end position="155"/>
    </location>
</feature>
<keyword evidence="2" id="KW-0812">Transmembrane</keyword>
<gene>
    <name evidence="3" type="ORF">OB919_13845</name>
</gene>
<accession>A0AAP2Z978</accession>
<sequence>MTDGDSRDVSDRSDSDADSSASSGVTPRIENTSGYGVVMTFVAGILLALAYYGWLSIRGPRMLGEALPEPFYLLALAFLFVIELLNSRRAGLAIAVARGIAVAAVYGALFILAVEGGAYIWDQPEVFLDNFVGVTVVALSLVVAAIVYVAYLTVLESS</sequence>
<dbReference type="Proteomes" id="UP001321047">
    <property type="component" value="Unassembled WGS sequence"/>
</dbReference>
<comment type="caution">
    <text evidence="3">The sequence shown here is derived from an EMBL/GenBank/DDBJ whole genome shotgun (WGS) entry which is preliminary data.</text>
</comment>
<proteinExistence type="predicted"/>
<organism evidence="3 4">
    <name type="scientific">Natronosalvus hydrolyticus</name>
    <dbReference type="NCBI Taxonomy" id="2979988"/>
    <lineage>
        <taxon>Archaea</taxon>
        <taxon>Methanobacteriati</taxon>
        <taxon>Methanobacteriota</taxon>
        <taxon>Stenosarchaea group</taxon>
        <taxon>Halobacteria</taxon>
        <taxon>Halobacteriales</taxon>
        <taxon>Natrialbaceae</taxon>
        <taxon>Natronosalvus</taxon>
    </lineage>
</organism>
<reference evidence="3 4" key="1">
    <citation type="submission" date="2022-09" db="EMBL/GenBank/DDBJ databases">
        <title>Enrichment on poylsaccharides allowed isolation of novel metabolic and taxonomic groups of Haloarchaea.</title>
        <authorList>
            <person name="Sorokin D.Y."/>
            <person name="Elcheninov A.G."/>
            <person name="Khizhniak T.V."/>
            <person name="Kolganova T.V."/>
            <person name="Kublanov I.V."/>
        </authorList>
    </citation>
    <scope>NUCLEOTIDE SEQUENCE [LARGE SCALE GENOMIC DNA]</scope>
    <source>
        <strain evidence="3 4">AArc-curdl1</strain>
    </source>
</reference>
<protein>
    <submittedName>
        <fullName evidence="3">Uncharacterized protein</fullName>
    </submittedName>
</protein>
<name>A0AAP2Z978_9EURY</name>